<feature type="domain" description="ABC transporter" evidence="4">
    <location>
        <begin position="5"/>
        <end position="223"/>
    </location>
</feature>
<dbReference type="EMBL" id="JANLCM010000001">
    <property type="protein sequence ID" value="MCS5718551.1"/>
    <property type="molecule type" value="Genomic_DNA"/>
</dbReference>
<keyword evidence="2 5" id="KW-0067">ATP-binding</keyword>
<feature type="coiled-coil region" evidence="3">
    <location>
        <begin position="532"/>
        <end position="559"/>
    </location>
</feature>
<dbReference type="PANTHER" id="PTHR42855">
    <property type="entry name" value="ABC TRANSPORTER ATP-BINDING SUBUNIT"/>
    <property type="match status" value="1"/>
</dbReference>
<evidence type="ECO:0000259" key="4">
    <source>
        <dbReference type="PROSITE" id="PS50893"/>
    </source>
</evidence>
<dbReference type="InterPro" id="IPR003439">
    <property type="entry name" value="ABC_transporter-like_ATP-bd"/>
</dbReference>
<dbReference type="SMART" id="SM00382">
    <property type="entry name" value="AAA"/>
    <property type="match status" value="2"/>
</dbReference>
<evidence type="ECO:0000256" key="1">
    <source>
        <dbReference type="ARBA" id="ARBA00022741"/>
    </source>
</evidence>
<dbReference type="InterPro" id="IPR017871">
    <property type="entry name" value="ABC_transporter-like_CS"/>
</dbReference>
<keyword evidence="6" id="KW-1185">Reference proteome</keyword>
<dbReference type="SUPFAM" id="SSF52540">
    <property type="entry name" value="P-loop containing nucleoside triphosphate hydrolases"/>
    <property type="match status" value="2"/>
</dbReference>
<dbReference type="Proteomes" id="UP001165584">
    <property type="component" value="Unassembled WGS sequence"/>
</dbReference>
<dbReference type="Pfam" id="PF16326">
    <property type="entry name" value="ABC_tran_CTD"/>
    <property type="match status" value="1"/>
</dbReference>
<dbReference type="RefSeq" id="WP_259507517.1">
    <property type="nucleotide sequence ID" value="NZ_JANLCM010000001.1"/>
</dbReference>
<dbReference type="GO" id="GO:0005524">
    <property type="term" value="F:ATP binding"/>
    <property type="evidence" value="ECO:0007669"/>
    <property type="project" value="UniProtKB-KW"/>
</dbReference>
<dbReference type="InterPro" id="IPR051309">
    <property type="entry name" value="ABCF_ATPase"/>
</dbReference>
<dbReference type="PANTHER" id="PTHR42855:SF1">
    <property type="entry name" value="ABC TRANSPORTER DOMAIN-CONTAINING PROTEIN"/>
    <property type="match status" value="1"/>
</dbReference>
<keyword evidence="3" id="KW-0175">Coiled coil</keyword>
<dbReference type="PROSITE" id="PS50893">
    <property type="entry name" value="ABC_TRANSPORTER_2"/>
    <property type="match status" value="2"/>
</dbReference>
<keyword evidence="1" id="KW-0547">Nucleotide-binding</keyword>
<dbReference type="CDD" id="cd03221">
    <property type="entry name" value="ABCF_EF-3"/>
    <property type="match status" value="2"/>
</dbReference>
<evidence type="ECO:0000313" key="5">
    <source>
        <dbReference type="EMBL" id="MCS5718551.1"/>
    </source>
</evidence>
<dbReference type="Gene3D" id="3.40.50.300">
    <property type="entry name" value="P-loop containing nucleotide triphosphate hydrolases"/>
    <property type="match status" value="2"/>
</dbReference>
<dbReference type="InterPro" id="IPR032524">
    <property type="entry name" value="ABC_tran_C"/>
</dbReference>
<dbReference type="PROSITE" id="PS00211">
    <property type="entry name" value="ABC_TRANSPORTER_1"/>
    <property type="match status" value="2"/>
</dbReference>
<evidence type="ECO:0000256" key="2">
    <source>
        <dbReference type="ARBA" id="ARBA00022840"/>
    </source>
</evidence>
<reference evidence="5" key="1">
    <citation type="submission" date="2022-08" db="EMBL/GenBank/DDBJ databases">
        <authorList>
            <person name="Deng Y."/>
            <person name="Han X.-F."/>
            <person name="Zhang Y.-Q."/>
        </authorList>
    </citation>
    <scope>NUCLEOTIDE SEQUENCE</scope>
    <source>
        <strain evidence="5">CPCC 205763</strain>
    </source>
</reference>
<gene>
    <name evidence="5" type="ORF">N1027_10435</name>
</gene>
<evidence type="ECO:0000256" key="3">
    <source>
        <dbReference type="SAM" id="Coils"/>
    </source>
</evidence>
<dbReference type="InterPro" id="IPR003593">
    <property type="entry name" value="AAA+_ATPase"/>
</dbReference>
<dbReference type="Pfam" id="PF00005">
    <property type="entry name" value="ABC_tran"/>
    <property type="match status" value="2"/>
</dbReference>
<dbReference type="Gene3D" id="1.10.287.380">
    <property type="entry name" value="Valyl-tRNA synthetase, C-terminal domain"/>
    <property type="match status" value="1"/>
</dbReference>
<dbReference type="InterPro" id="IPR027417">
    <property type="entry name" value="P-loop_NTPase"/>
</dbReference>
<proteinExistence type="predicted"/>
<protein>
    <submittedName>
        <fullName evidence="5">ABC-F family ATP-binding cassette domain-containing protein</fullName>
    </submittedName>
</protein>
<accession>A0ABT2GQY9</accession>
<organism evidence="5 6">
    <name type="scientific">Herbiconiux aconitum</name>
    <dbReference type="NCBI Taxonomy" id="2970913"/>
    <lineage>
        <taxon>Bacteria</taxon>
        <taxon>Bacillati</taxon>
        <taxon>Actinomycetota</taxon>
        <taxon>Actinomycetes</taxon>
        <taxon>Micrococcales</taxon>
        <taxon>Microbacteriaceae</taxon>
        <taxon>Herbiconiux</taxon>
    </lineage>
</organism>
<dbReference type="InterPro" id="IPR037118">
    <property type="entry name" value="Val-tRNA_synth_C_sf"/>
</dbReference>
<evidence type="ECO:0000313" key="6">
    <source>
        <dbReference type="Proteomes" id="UP001165584"/>
    </source>
</evidence>
<comment type="caution">
    <text evidence="5">The sequence shown here is derived from an EMBL/GenBank/DDBJ whole genome shotgun (WGS) entry which is preliminary data.</text>
</comment>
<feature type="domain" description="ABC transporter" evidence="4">
    <location>
        <begin position="287"/>
        <end position="506"/>
    </location>
</feature>
<name>A0ABT2GQY9_9MICO</name>
<sequence length="600" mass="65692">MAHLLGAEALHLEYPTRVIFDSVTLGLNEGDRVGIVGRNGDGKSTLLKLLAGRIEPDGGRVTRRRGVTLGMLDQADTVDSALTVAQAVVGDIDEHVWAGDAKIRDVIAGLLSDFDWHAVIGTLSGGQRRRVALAALLVGDWDVIFLDEPTNHLDVEGIAWLAEHLKRRWPAGSGGLAVVTHDRWFLDEVSTATWEVHDRIVEPFEGGYAAYILQRVERDRMSAATESKRQNLMRKELAWLRRGAPARSTKPKFRMDAAAELIADEPPPRDTVSLTQMATARLGKDVVDLLDVSVSFDDKLVLKDVEWRIAPGERTGILGVNGAGKSTLLGLVTGTVQPTSGRVKHGKTVKIASLTQQLSELEDVWNDRVSEVIGRQRTSYIAGGKELTPGQLLERLGFTSAQLSTPVKDLSGGQKRRLQLLLILLDEPNVLILDEPTNDLDTDMLAALEDLLDSFPGTLLVVSHDRYLIERVTDQQYAVLDHKFRHLPGGLEQYLALRKSGAASAASAVSDQKATDARAAEAAKPALNGAELRNAQKELASLERKIAKYTEQIDALHVKIAEHDQSDYQGLGALTAEVAPLERQIAEFETHWLELSELLN</sequence>